<sequence>MPKKPDNKLLEVFENFPKRSTYRQTLRWIIGGSLSTNQSSLTAKMVYSQARAAHVIIKMEDNSSEFELNPDFYKEGKPQYSRSYKSTLSTTDERRSELHAKFSSMQPGSFVEVLSFISGAEIVDGKIPLADYRSASLLWQRADRNKVIIQDIDNQWRYNGRMFT</sequence>
<name>A0A2S7TZC5_9BACT</name>
<dbReference type="AlphaFoldDB" id="A0A2S7TZC5"/>
<comment type="caution">
    <text evidence="1">The sequence shown here is derived from an EMBL/GenBank/DDBJ whole genome shotgun (WGS) entry which is preliminary data.</text>
</comment>
<dbReference type="EMBL" id="MQWA01000001">
    <property type="protein sequence ID" value="PQJ27422.1"/>
    <property type="molecule type" value="Genomic_DNA"/>
</dbReference>
<reference evidence="1 2" key="1">
    <citation type="submission" date="2016-12" db="EMBL/GenBank/DDBJ databases">
        <title>Study of bacterial adaptation to deep sea.</title>
        <authorList>
            <person name="Song J."/>
            <person name="Yoshizawa S."/>
            <person name="Kogure K."/>
        </authorList>
    </citation>
    <scope>NUCLEOTIDE SEQUENCE [LARGE SCALE GENOMIC DNA]</scope>
    <source>
        <strain evidence="1 2">SAORIC-165</strain>
    </source>
</reference>
<dbReference type="RefSeq" id="WP_105041907.1">
    <property type="nucleotide sequence ID" value="NZ_MQWA01000001.1"/>
</dbReference>
<dbReference type="Proteomes" id="UP000239907">
    <property type="component" value="Unassembled WGS sequence"/>
</dbReference>
<evidence type="ECO:0000313" key="2">
    <source>
        <dbReference type="Proteomes" id="UP000239907"/>
    </source>
</evidence>
<organism evidence="1 2">
    <name type="scientific">Rubritalea profundi</name>
    <dbReference type="NCBI Taxonomy" id="1658618"/>
    <lineage>
        <taxon>Bacteria</taxon>
        <taxon>Pseudomonadati</taxon>
        <taxon>Verrucomicrobiota</taxon>
        <taxon>Verrucomicrobiia</taxon>
        <taxon>Verrucomicrobiales</taxon>
        <taxon>Rubritaleaceae</taxon>
        <taxon>Rubritalea</taxon>
    </lineage>
</organism>
<accession>A0A2S7TZC5</accession>
<keyword evidence="2" id="KW-1185">Reference proteome</keyword>
<evidence type="ECO:0000313" key="1">
    <source>
        <dbReference type="EMBL" id="PQJ27422.1"/>
    </source>
</evidence>
<gene>
    <name evidence="1" type="ORF">BSZ32_02195</name>
</gene>
<protein>
    <submittedName>
        <fullName evidence="1">Uncharacterized protein</fullName>
    </submittedName>
</protein>
<proteinExistence type="predicted"/>